<evidence type="ECO:0000256" key="11">
    <source>
        <dbReference type="SAM" id="MobiDB-lite"/>
    </source>
</evidence>
<feature type="region of interest" description="Disordered" evidence="11">
    <location>
        <begin position="511"/>
        <end position="534"/>
    </location>
</feature>
<dbReference type="PRINTS" id="PR00398">
    <property type="entry name" value="STRDHORMONER"/>
</dbReference>
<dbReference type="InterPro" id="IPR000536">
    <property type="entry name" value="Nucl_hrmn_rcpt_lig-bd"/>
</dbReference>
<evidence type="ECO:0000256" key="9">
    <source>
        <dbReference type="ARBA" id="ARBA00023242"/>
    </source>
</evidence>
<dbReference type="SMART" id="SM00430">
    <property type="entry name" value="HOLI"/>
    <property type="match status" value="1"/>
</dbReference>
<dbReference type="GeneID" id="106478469"/>
<evidence type="ECO:0000256" key="2">
    <source>
        <dbReference type="ARBA" id="ARBA00022723"/>
    </source>
</evidence>
<dbReference type="Proteomes" id="UP000694941">
    <property type="component" value="Unplaced"/>
</dbReference>
<evidence type="ECO:0000256" key="10">
    <source>
        <dbReference type="RuleBase" id="RU004334"/>
    </source>
</evidence>
<gene>
    <name evidence="15" type="primary">LOC106478469</name>
</gene>
<sequence length="771" mass="85701">MHYLWTAYSLNLADKHPPSPPVYRETPSPTFGRGSVFDTCFSTVPTTADSNLKSEEYNFAVAETPVSLNIVPSTSVDTSYTANVIVDTPSGSSVATGSTPKTLPDSEMLLLQQPQDTSFTTSGSLLVPEYGVPFSEETFFGEEFKFPPIDFSDTVESLGPQPDNSTSCFGDIFQTNFSEAGCGINTTNLSCLSDPPSSITVTASMSLPSFQETYSPRYRRDVTQQEVFSFKDEDLPPQNLEPQIPQETFNVQDVLGDPSNNTLPQYSTFPLTQSAETGVAFYKSECADPTTFSSSTVQQDPSHFIPPPYSCSQGTNNDPAFQQMTFVQHQKTPPPPYQQTHFPSSLHMPPLVETSSFSSKTIQYPHQMAPFHHSITPQLPNFARRGRKRPSLTIPSPLPLETSLGGRLQTPSTPTTPKSTSSRSSSGESAPSPSQMCAVCGDNAACQHYGVRTCEGCKGFFKRTVQKGAKYVCLGNRECPVDKRRRNRCQFCRFQKCLAVGMVKEVVRTDNLKGRRGRLPSKPKSPQESPPSPPVSLITALVRAHVDTTPDIANLDHSMFREPFEADSQSTDAYKVQQFYNLLISSLDVIRMFAEKIPGFTDLDISDQELLFKSASLELFALRIAYRSKPEDEKLTFCNGTTLHMEQCRRGFGDWLSAIMDFSQTLYNMQLDISAFACLCALTLITERHGLKDPQKVEQLQMKIVSSLRDHVTYNSEAQKKPHYFSRILAKLPDLRTLSIQGIQRLFYLKLEELVPVPPLIANMFMSSIPF</sequence>
<keyword evidence="9 10" id="KW-0539">Nucleus</keyword>
<dbReference type="PROSITE" id="PS00031">
    <property type="entry name" value="NUCLEAR_REC_DBD_1"/>
    <property type="match status" value="1"/>
</dbReference>
<dbReference type="Pfam" id="PF00105">
    <property type="entry name" value="zf-C4"/>
    <property type="match status" value="1"/>
</dbReference>
<protein>
    <submittedName>
        <fullName evidence="15">Nuclear receptor subfamily 4 group A member 2-like isoform X1</fullName>
    </submittedName>
</protein>
<keyword evidence="2 10" id="KW-0479">Metal-binding</keyword>
<evidence type="ECO:0000313" key="14">
    <source>
        <dbReference type="Proteomes" id="UP000694941"/>
    </source>
</evidence>
<keyword evidence="14" id="KW-1185">Reference proteome</keyword>
<keyword evidence="4 10" id="KW-0862">Zinc</keyword>
<reference evidence="15" key="1">
    <citation type="submission" date="2025-08" db="UniProtKB">
        <authorList>
            <consortium name="RefSeq"/>
        </authorList>
    </citation>
    <scope>IDENTIFICATION</scope>
    <source>
        <tissue evidence="15">Muscle</tissue>
    </source>
</reference>
<evidence type="ECO:0000256" key="8">
    <source>
        <dbReference type="ARBA" id="ARBA00023170"/>
    </source>
</evidence>
<keyword evidence="3 10" id="KW-0863">Zinc-finger</keyword>
<comment type="similarity">
    <text evidence="10">Belongs to the nuclear hormone receptor family.</text>
</comment>
<dbReference type="SMART" id="SM00399">
    <property type="entry name" value="ZnF_C4"/>
    <property type="match status" value="1"/>
</dbReference>
<dbReference type="InterPro" id="IPR003070">
    <property type="entry name" value="NR4A1-3"/>
</dbReference>
<dbReference type="PRINTS" id="PR01284">
    <property type="entry name" value="NUCLEARECPTR"/>
</dbReference>
<dbReference type="InterPro" id="IPR035500">
    <property type="entry name" value="NHR-like_dom_sf"/>
</dbReference>
<dbReference type="PRINTS" id="PR00047">
    <property type="entry name" value="STROIDFINGER"/>
</dbReference>
<dbReference type="CDD" id="cd06969">
    <property type="entry name" value="NR_DBD_NGFI-B"/>
    <property type="match status" value="1"/>
</dbReference>
<dbReference type="SUPFAM" id="SSF48508">
    <property type="entry name" value="Nuclear receptor ligand-binding domain"/>
    <property type="match status" value="1"/>
</dbReference>
<dbReference type="InterPro" id="IPR001723">
    <property type="entry name" value="Nuclear_hrmn_rcpt"/>
</dbReference>
<keyword evidence="7 10" id="KW-0804">Transcription</keyword>
<evidence type="ECO:0000256" key="1">
    <source>
        <dbReference type="ARBA" id="ARBA00004123"/>
    </source>
</evidence>
<dbReference type="SUPFAM" id="SSF57716">
    <property type="entry name" value="Glucocorticoid receptor-like (DNA-binding domain)"/>
    <property type="match status" value="1"/>
</dbReference>
<keyword evidence="8 10" id="KW-0675">Receptor</keyword>
<evidence type="ECO:0000256" key="3">
    <source>
        <dbReference type="ARBA" id="ARBA00022771"/>
    </source>
</evidence>
<dbReference type="PROSITE" id="PS51030">
    <property type="entry name" value="NUCLEAR_REC_DBD_2"/>
    <property type="match status" value="1"/>
</dbReference>
<feature type="domain" description="NR LBD" evidence="13">
    <location>
        <begin position="533"/>
        <end position="768"/>
    </location>
</feature>
<evidence type="ECO:0000313" key="15">
    <source>
        <dbReference type="RefSeq" id="XP_022237868.1"/>
    </source>
</evidence>
<keyword evidence="5 10" id="KW-0805">Transcription regulation</keyword>
<feature type="domain" description="Nuclear receptor" evidence="12">
    <location>
        <begin position="434"/>
        <end position="509"/>
    </location>
</feature>
<proteinExistence type="inferred from homology"/>
<dbReference type="Gene3D" id="3.30.50.10">
    <property type="entry name" value="Erythroid Transcription Factor GATA-1, subunit A"/>
    <property type="match status" value="1"/>
</dbReference>
<name>A0ABM1S2L3_LIMPO</name>
<comment type="subcellular location">
    <subcellularLocation>
        <location evidence="1 10">Nucleus</location>
    </subcellularLocation>
</comment>
<dbReference type="PANTHER" id="PTHR24085:SF4">
    <property type="entry name" value="NUCLEAR HORMONE RECEPTOR HR38-RELATED"/>
    <property type="match status" value="1"/>
</dbReference>
<dbReference type="Pfam" id="PF00104">
    <property type="entry name" value="Hormone_recep"/>
    <property type="match status" value="1"/>
</dbReference>
<dbReference type="PANTHER" id="PTHR24085">
    <property type="entry name" value="NUCLEAR HORMONE RECEPTOR"/>
    <property type="match status" value="1"/>
</dbReference>
<organism evidence="14 15">
    <name type="scientific">Limulus polyphemus</name>
    <name type="common">Atlantic horseshoe crab</name>
    <dbReference type="NCBI Taxonomy" id="6850"/>
    <lineage>
        <taxon>Eukaryota</taxon>
        <taxon>Metazoa</taxon>
        <taxon>Ecdysozoa</taxon>
        <taxon>Arthropoda</taxon>
        <taxon>Chelicerata</taxon>
        <taxon>Merostomata</taxon>
        <taxon>Xiphosura</taxon>
        <taxon>Limulidae</taxon>
        <taxon>Limulus</taxon>
    </lineage>
</organism>
<feature type="region of interest" description="Disordered" evidence="11">
    <location>
        <begin position="377"/>
        <end position="433"/>
    </location>
</feature>
<accession>A0ABM1S2L3</accession>
<evidence type="ECO:0000256" key="4">
    <source>
        <dbReference type="ARBA" id="ARBA00022833"/>
    </source>
</evidence>
<dbReference type="InterPro" id="IPR013088">
    <property type="entry name" value="Znf_NHR/GATA"/>
</dbReference>
<evidence type="ECO:0000256" key="6">
    <source>
        <dbReference type="ARBA" id="ARBA00023125"/>
    </source>
</evidence>
<evidence type="ECO:0000256" key="7">
    <source>
        <dbReference type="ARBA" id="ARBA00023163"/>
    </source>
</evidence>
<evidence type="ECO:0000259" key="13">
    <source>
        <dbReference type="PROSITE" id="PS51843"/>
    </source>
</evidence>
<dbReference type="PROSITE" id="PS51843">
    <property type="entry name" value="NR_LBD"/>
    <property type="match status" value="1"/>
</dbReference>
<dbReference type="RefSeq" id="XP_022237868.1">
    <property type="nucleotide sequence ID" value="XM_022382160.1"/>
</dbReference>
<feature type="compositionally biased region" description="Low complexity" evidence="11">
    <location>
        <begin position="410"/>
        <end position="433"/>
    </location>
</feature>
<dbReference type="Gene3D" id="1.10.565.10">
    <property type="entry name" value="Retinoid X Receptor"/>
    <property type="match status" value="1"/>
</dbReference>
<evidence type="ECO:0000256" key="5">
    <source>
        <dbReference type="ARBA" id="ARBA00023015"/>
    </source>
</evidence>
<dbReference type="InterPro" id="IPR001628">
    <property type="entry name" value="Znf_hrmn_rcpt"/>
</dbReference>
<keyword evidence="6 10" id="KW-0238">DNA-binding</keyword>
<evidence type="ECO:0000259" key="12">
    <source>
        <dbReference type="PROSITE" id="PS51030"/>
    </source>
</evidence>